<dbReference type="InterPro" id="IPR011701">
    <property type="entry name" value="MFS"/>
</dbReference>
<evidence type="ECO:0000259" key="7">
    <source>
        <dbReference type="PROSITE" id="PS50850"/>
    </source>
</evidence>
<keyword evidence="4 6" id="KW-1133">Transmembrane helix</keyword>
<proteinExistence type="predicted"/>
<dbReference type="GO" id="GO:0022857">
    <property type="term" value="F:transmembrane transporter activity"/>
    <property type="evidence" value="ECO:0007669"/>
    <property type="project" value="InterPro"/>
</dbReference>
<dbReference type="InterPro" id="IPR036259">
    <property type="entry name" value="MFS_trans_sf"/>
</dbReference>
<dbReference type="Pfam" id="PF07690">
    <property type="entry name" value="MFS_1"/>
    <property type="match status" value="1"/>
</dbReference>
<dbReference type="RefSeq" id="WP_185108478.1">
    <property type="nucleotide sequence ID" value="NZ_BAAAXY010000107.1"/>
</dbReference>
<dbReference type="PROSITE" id="PS50850">
    <property type="entry name" value="MFS"/>
    <property type="match status" value="1"/>
</dbReference>
<evidence type="ECO:0000313" key="9">
    <source>
        <dbReference type="Proteomes" id="UP000565579"/>
    </source>
</evidence>
<accession>A0A7X0P2A1</accession>
<evidence type="ECO:0000256" key="4">
    <source>
        <dbReference type="ARBA" id="ARBA00022989"/>
    </source>
</evidence>
<feature type="transmembrane region" description="Helical" evidence="6">
    <location>
        <begin position="178"/>
        <end position="199"/>
    </location>
</feature>
<dbReference type="EMBL" id="JACHMI010000001">
    <property type="protein sequence ID" value="MBB6553970.1"/>
    <property type="molecule type" value="Genomic_DNA"/>
</dbReference>
<feature type="transmembrane region" description="Helical" evidence="6">
    <location>
        <begin position="205"/>
        <end position="222"/>
    </location>
</feature>
<feature type="transmembrane region" description="Helical" evidence="6">
    <location>
        <begin position="60"/>
        <end position="79"/>
    </location>
</feature>
<comment type="caution">
    <text evidence="8">The sequence shown here is derived from an EMBL/GenBank/DDBJ whole genome shotgun (WGS) entry which is preliminary data.</text>
</comment>
<feature type="transmembrane region" description="Helical" evidence="6">
    <location>
        <begin position="32"/>
        <end position="54"/>
    </location>
</feature>
<keyword evidence="5 6" id="KW-0472">Membrane</keyword>
<reference evidence="8 9" key="1">
    <citation type="submission" date="2020-08" db="EMBL/GenBank/DDBJ databases">
        <title>Sequencing the genomes of 1000 actinobacteria strains.</title>
        <authorList>
            <person name="Klenk H.-P."/>
        </authorList>
    </citation>
    <scope>NUCLEOTIDE SEQUENCE [LARGE SCALE GENOMIC DNA]</scope>
    <source>
        <strain evidence="8 9">DSM 43768</strain>
    </source>
</reference>
<evidence type="ECO:0000256" key="5">
    <source>
        <dbReference type="ARBA" id="ARBA00023136"/>
    </source>
</evidence>
<dbReference type="Proteomes" id="UP000565579">
    <property type="component" value="Unassembled WGS sequence"/>
</dbReference>
<evidence type="ECO:0000256" key="2">
    <source>
        <dbReference type="ARBA" id="ARBA00022448"/>
    </source>
</evidence>
<keyword evidence="9" id="KW-1185">Reference proteome</keyword>
<evidence type="ECO:0000256" key="1">
    <source>
        <dbReference type="ARBA" id="ARBA00004651"/>
    </source>
</evidence>
<gene>
    <name evidence="8" type="ORF">HD593_008765</name>
</gene>
<sequence>MRALQGVGGAFAFAPSMAIIAASYGDAARTRAIAIFGATTTGAGALGPLAGGVLVESVSWRSMFIINVPLGLLLCWPAARRLPADAARRGPAHVDVAGVITLAAWVSAVTLALLRGEAQGWTSFATLAQAGVGVLGLGAFLVTQARGRRPLLDLSLFRIRSFTGAALVSARAAAKVPLGALAAAGFLVSAAGLGALLLADAGASWVRVLPGLVLLGLGRGLVQNGGTRSRRPPEEIV</sequence>
<dbReference type="InterPro" id="IPR020846">
    <property type="entry name" value="MFS_dom"/>
</dbReference>
<keyword evidence="2" id="KW-0813">Transport</keyword>
<keyword evidence="3 6" id="KW-0812">Transmembrane</keyword>
<dbReference type="PANTHER" id="PTHR42718:SF9">
    <property type="entry name" value="MAJOR FACILITATOR SUPERFAMILY MULTIDRUG TRANSPORTER MFSC"/>
    <property type="match status" value="1"/>
</dbReference>
<protein>
    <submittedName>
        <fullName evidence="8">MFS family permease</fullName>
    </submittedName>
</protein>
<dbReference type="GO" id="GO:0005886">
    <property type="term" value="C:plasma membrane"/>
    <property type="evidence" value="ECO:0007669"/>
    <property type="project" value="UniProtKB-SubCell"/>
</dbReference>
<name>A0A7X0P2A1_9ACTN</name>
<comment type="subcellular location">
    <subcellularLocation>
        <location evidence="1">Cell membrane</location>
        <topology evidence="1">Multi-pass membrane protein</topology>
    </subcellularLocation>
</comment>
<evidence type="ECO:0000313" key="8">
    <source>
        <dbReference type="EMBL" id="MBB6553970.1"/>
    </source>
</evidence>
<dbReference type="PANTHER" id="PTHR42718">
    <property type="entry name" value="MAJOR FACILITATOR SUPERFAMILY MULTIDRUG TRANSPORTER MFSC"/>
    <property type="match status" value="1"/>
</dbReference>
<organism evidence="8 9">
    <name type="scientific">Nonomuraea rubra</name>
    <dbReference type="NCBI Taxonomy" id="46180"/>
    <lineage>
        <taxon>Bacteria</taxon>
        <taxon>Bacillati</taxon>
        <taxon>Actinomycetota</taxon>
        <taxon>Actinomycetes</taxon>
        <taxon>Streptosporangiales</taxon>
        <taxon>Streptosporangiaceae</taxon>
        <taxon>Nonomuraea</taxon>
    </lineage>
</organism>
<feature type="transmembrane region" description="Helical" evidence="6">
    <location>
        <begin position="6"/>
        <end position="25"/>
    </location>
</feature>
<feature type="domain" description="Major facilitator superfamily (MFS) profile" evidence="7">
    <location>
        <begin position="1"/>
        <end position="237"/>
    </location>
</feature>
<dbReference type="Gene3D" id="1.20.1720.10">
    <property type="entry name" value="Multidrug resistance protein D"/>
    <property type="match status" value="1"/>
</dbReference>
<dbReference type="AlphaFoldDB" id="A0A7X0P2A1"/>
<evidence type="ECO:0000256" key="3">
    <source>
        <dbReference type="ARBA" id="ARBA00022692"/>
    </source>
</evidence>
<feature type="transmembrane region" description="Helical" evidence="6">
    <location>
        <begin position="91"/>
        <end position="114"/>
    </location>
</feature>
<dbReference type="SUPFAM" id="SSF103473">
    <property type="entry name" value="MFS general substrate transporter"/>
    <property type="match status" value="1"/>
</dbReference>
<evidence type="ECO:0000256" key="6">
    <source>
        <dbReference type="SAM" id="Phobius"/>
    </source>
</evidence>
<feature type="transmembrane region" description="Helical" evidence="6">
    <location>
        <begin position="120"/>
        <end position="142"/>
    </location>
</feature>